<organism evidence="2 3">
    <name type="scientific">Roseisalinus antarcticus</name>
    <dbReference type="NCBI Taxonomy" id="254357"/>
    <lineage>
        <taxon>Bacteria</taxon>
        <taxon>Pseudomonadati</taxon>
        <taxon>Pseudomonadota</taxon>
        <taxon>Alphaproteobacteria</taxon>
        <taxon>Rhodobacterales</taxon>
        <taxon>Roseobacteraceae</taxon>
        <taxon>Roseisalinus</taxon>
    </lineage>
</organism>
<proteinExistence type="predicted"/>
<evidence type="ECO:0000313" key="3">
    <source>
        <dbReference type="Proteomes" id="UP000193900"/>
    </source>
</evidence>
<accession>A0A1Y5SHF1</accession>
<dbReference type="InterPro" id="IPR025668">
    <property type="entry name" value="Tnp_DDE_dom"/>
</dbReference>
<protein>
    <recommendedName>
        <fullName evidence="1">Transposase DDE domain-containing protein</fullName>
    </recommendedName>
</protein>
<dbReference type="Proteomes" id="UP000193900">
    <property type="component" value="Unassembled WGS sequence"/>
</dbReference>
<dbReference type="AlphaFoldDB" id="A0A1Y5SHF1"/>
<reference evidence="2 3" key="1">
    <citation type="submission" date="2017-03" db="EMBL/GenBank/DDBJ databases">
        <authorList>
            <person name="Afonso C.L."/>
            <person name="Miller P.J."/>
            <person name="Scott M.A."/>
            <person name="Spackman E."/>
            <person name="Goraichik I."/>
            <person name="Dimitrov K.M."/>
            <person name="Suarez D.L."/>
            <person name="Swayne D.E."/>
        </authorList>
    </citation>
    <scope>NUCLEOTIDE SEQUENCE [LARGE SCALE GENOMIC DNA]</scope>
    <source>
        <strain evidence="2 3">CECT 7023</strain>
    </source>
</reference>
<feature type="domain" description="Transposase DDE" evidence="1">
    <location>
        <begin position="6"/>
        <end position="73"/>
    </location>
</feature>
<evidence type="ECO:0000313" key="2">
    <source>
        <dbReference type="EMBL" id="SLN37917.1"/>
    </source>
</evidence>
<keyword evidence="3" id="KW-1185">Reference proteome</keyword>
<evidence type="ECO:0000259" key="1">
    <source>
        <dbReference type="Pfam" id="PF13737"/>
    </source>
</evidence>
<gene>
    <name evidence="2" type="ORF">ROA7023_01441</name>
</gene>
<dbReference type="EMBL" id="FWFZ01000005">
    <property type="protein sequence ID" value="SLN37917.1"/>
    <property type="molecule type" value="Genomic_DNA"/>
</dbReference>
<name>A0A1Y5SHF1_9RHOB</name>
<sequence length="88" mass="9456">MSREGIRIRFKRPLRQTAGMVESLLKLAGLDWPVPNFSTLCRGPKTLAVQVTSRRADGPLNQLVDSPGIKLLGDGAWQASPGSKPSGT</sequence>
<dbReference type="Pfam" id="PF13737">
    <property type="entry name" value="DDE_Tnp_1_5"/>
    <property type="match status" value="1"/>
</dbReference>